<dbReference type="NCBIfam" id="TIGR01901">
    <property type="entry name" value="adhes_NPXG"/>
    <property type="match status" value="1"/>
</dbReference>
<reference evidence="4 5" key="1">
    <citation type="journal article" date="2020" name="Microb. Ecol.">
        <title>Ecogenomics of the Marine Benthic Filamentous Cyanobacterium Adonisia.</title>
        <authorList>
            <person name="Walter J.M."/>
            <person name="Coutinho F.H."/>
            <person name="Leomil L."/>
            <person name="Hargreaves P.I."/>
            <person name="Campeao M.E."/>
            <person name="Vieira V.V."/>
            <person name="Silva B.S."/>
            <person name="Fistarol G.O."/>
            <person name="Salomon P.S."/>
            <person name="Sawabe T."/>
            <person name="Mino S."/>
            <person name="Hosokawa M."/>
            <person name="Miyashita H."/>
            <person name="Maruyama F."/>
            <person name="van Verk M.C."/>
            <person name="Dutilh B.E."/>
            <person name="Thompson C.C."/>
            <person name="Thompson F.L."/>
        </authorList>
    </citation>
    <scope>NUCLEOTIDE SEQUENCE [LARGE SCALE GENOMIC DNA]</scope>
    <source>
        <strain evidence="4 5">CCMR0082</strain>
    </source>
</reference>
<sequence>MAVSSTYACLTLLSSAVVASLALPGLAQQVIPDNTLGAESSVVTPLDGQTDRIDGGALRDATLFHSFGQFGIPENYGVYFANPDAVNTIFSRVTGADPSLLFGTLGVLGDADLVFLNPNGILFGPNAELDLRGGFTATTASGVAFPGGEVFSAVVPETAPLLSVNVEAPIGLVFGDELGAIANAGNLIVDPEQGLTLMGSVVINEGNLTAPAGQISLTAVLEDNLVQVASSGQVLSWDNGTQPSLTVAPDVSSVNELVNALGLNIVGDLNAGTNLVAGEIDVASSTGSGGDIQVLGDRIALLDAHLNASGQTGGGNLLIGGDYQGQGPLPTATQTYFDQASTVQADALQSGHGGRVIVWADDSTHFYGDISVRGGASSGDGGFVEVSGRENLAFQGFVDAGADNGANGTLLLDPQDIRIVAGSSGDNLPNGVIRNGNTITLPQGLVLAVEPLRISENALEALPPDTDLRLEASNNIFVEALEDSNRDTDVQQDLHFSSGPGGKIEFIADADNDGQGSFIMEEPSVTIIARQRDILISGEEITVGSINTTVPTSDEAVPDPGSSGSITLRAIGDITTTGSFDGAPDSEEFNPLVALGTFVSVGREGNGGTIKLISSSGSIDTRSGRLSSDTPNGIGGDIILRASLGPNEFIDIIEGSGGIQTATVESFAADGAGGNITIQAVSNIELTQVEDDTVFNIIDSSVFNNGDGGRVEITSENGIVNTTQGRINASSFDGTGGEILIEANQTATTGAILSSFGPNDLGNITLISNNGDINTTAGFIEYSGDRDDVEIRAAGTATLGFISSRDLDVTGANISHIPFTTINASRDAKFTSTLGSTNLASVFADNSLEVRSNGTLTASSLLSSNGTIDLASSSGNVSLTSVDAENNLEVRSNGTLTASGLLNSNGTIDLVSTLGNVSLADVSANNLQVDAGGNITSTNIFNITENAEFTSRQADAGSVELAGQSDITFGNSIIGGDLSVDTPGTVSQIGVLQVAGDIEVNGNNSNGPNGPLVNTVGNPNQETTLADGSVVITQVGTVELEPENYPANLTVNSLSEGILRFDTVLKDTAIDLSNSNNSFGGTVQFRTETGNAEDTEIITGIPGIVQSGPISVAGAAIFDAENGNIKLTDSENLFLDSVEFTGNDVDLTASGGLNLLASRADGNLRLETGGLLQQSGALGVDGTLDLTVTLPEAGNVTLANGRPTLFGQTLIGGKLTLEPTIPGTNIPIFFAEQEVGTSIQAAGGDNLPINFERDALPDNPIRAIGDDIFITDVGPTNISEILDLEFGSTNVAGDLTVYSFGNALKFDGAYTGQAIQLDDVGNQFRGPITITTDAPTIIEEFGKPGIVQSEQLTVTGTATFNAADGAITLTEATNQFGELAFEGENVLIQEQDSSRLGESFITGTFNLISGGEIIQRDNLQINGASSFTTLQMDAPITLDQANQLAGPIAFNTQGTSNVTVTNTVTGTQLAESAIGGDLTVDSGSAIAQTGPVTVSGTTTLNTGSNDINLALGNDFNQLAVTGSGTVDINDINAVDLLASRSFGDFTVTAQDTIASNNISVSNGTIQLTSEAGNVDTTDGLLRAQFVGGQGGNVNLKAEEDLTVGEILVSGFPSGNVDLTAENGTLLINDFDVRSITFGSGTGGTVTLNGDTVELARGGRVLSSARNNGTGGTVNVNARQFLVQGIDSNGSTDEKFTTGIGTDTLIGTAANGGNQNINATELIQITGTRLGVFEPDQTDPLAVLEASALRTGLTASSLGSGTAGDINLNTERLVLQNGVGVATAALGQGADAGDGGDVTVTARDIEFRGLAGLASATLGQGVAGNIVVRGPGSTDEAPVPANQLFMFDGGIITADAIPEASQELIDAFELDDNPPVFTGQAGNIDITANDVLLDNNALITTSSTTGSGGDITLDNIGLLRLRRGNGIGGIITDGGTRRRTGDGGQIDITADLILAIDQENSDISATAFIGRGGGIEITTLTAPIGIEFRPDLTPFSDITAGSDQGPQGTVNIDTAGLDPTQGTANLPDEPRAPELIQGCQVSGNREATEFFDNGRGGTRPSPDEAITPETVLVPWIDLAIAEDLEQEANENTASTSEQNEAQNNQIAACSTYSY</sequence>
<comment type="caution">
    <text evidence="4">The sequence shown here is derived from an EMBL/GenBank/DDBJ whole genome shotgun (WGS) entry which is preliminary data.</text>
</comment>
<feature type="compositionally biased region" description="Polar residues" evidence="1">
    <location>
        <begin position="2088"/>
        <end position="2113"/>
    </location>
</feature>
<dbReference type="InterPro" id="IPR011050">
    <property type="entry name" value="Pectin_lyase_fold/virulence"/>
</dbReference>
<proteinExistence type="predicted"/>
<keyword evidence="2" id="KW-0732">Signal</keyword>
<dbReference type="InterPro" id="IPR043709">
    <property type="entry name" value="DUF5649"/>
</dbReference>
<organism evidence="4 5">
    <name type="scientific">Adonisia turfae CCMR0082</name>
    <dbReference type="NCBI Taxonomy" id="2304604"/>
    <lineage>
        <taxon>Bacteria</taxon>
        <taxon>Bacillati</taxon>
        <taxon>Cyanobacteriota</taxon>
        <taxon>Adonisia</taxon>
        <taxon>Adonisia turfae</taxon>
    </lineage>
</organism>
<dbReference type="Proteomes" id="UP000473574">
    <property type="component" value="Unassembled WGS sequence"/>
</dbReference>
<feature type="region of interest" description="Disordered" evidence="1">
    <location>
        <begin position="2086"/>
        <end position="2113"/>
    </location>
</feature>
<name>A0A6M0S9H7_9CYAN</name>
<dbReference type="RefSeq" id="WP_163665104.1">
    <property type="nucleotide sequence ID" value="NZ_QZCE01000002.1"/>
</dbReference>
<dbReference type="InterPro" id="IPR008638">
    <property type="entry name" value="FhaB/CdiA-like_TPS"/>
</dbReference>
<evidence type="ECO:0000256" key="2">
    <source>
        <dbReference type="SAM" id="SignalP"/>
    </source>
</evidence>
<evidence type="ECO:0000313" key="4">
    <source>
        <dbReference type="EMBL" id="NEZ64661.1"/>
    </source>
</evidence>
<protein>
    <submittedName>
        <fullName evidence="4">Filamentous hemagglutinin N-terminal domain-containing protein</fullName>
    </submittedName>
</protein>
<gene>
    <name evidence="4" type="ORF">D0962_18015</name>
</gene>
<feature type="chain" id="PRO_5026873096" evidence="2">
    <location>
        <begin position="20"/>
        <end position="2113"/>
    </location>
</feature>
<feature type="domain" description="Filamentous haemagglutinin FhaB/tRNA nuclease CdiA-like TPS" evidence="3">
    <location>
        <begin position="33"/>
        <end position="146"/>
    </location>
</feature>
<dbReference type="SUPFAM" id="SSF51126">
    <property type="entry name" value="Pectin lyase-like"/>
    <property type="match status" value="1"/>
</dbReference>
<feature type="signal peptide" evidence="2">
    <location>
        <begin position="1"/>
        <end position="19"/>
    </location>
</feature>
<dbReference type="InterPro" id="IPR012334">
    <property type="entry name" value="Pectin_lyas_fold"/>
</dbReference>
<dbReference type="SMART" id="SM00912">
    <property type="entry name" value="Haemagg_act"/>
    <property type="match status" value="1"/>
</dbReference>
<accession>A0A6M0S9H7</accession>
<dbReference type="Pfam" id="PF05860">
    <property type="entry name" value="TPS"/>
    <property type="match status" value="1"/>
</dbReference>
<evidence type="ECO:0000259" key="3">
    <source>
        <dbReference type="SMART" id="SM00912"/>
    </source>
</evidence>
<evidence type="ECO:0000256" key="1">
    <source>
        <dbReference type="SAM" id="MobiDB-lite"/>
    </source>
</evidence>
<dbReference type="Pfam" id="PF18886">
    <property type="entry name" value="DUF5649"/>
    <property type="match status" value="7"/>
</dbReference>
<dbReference type="EMBL" id="QZCE01000002">
    <property type="protein sequence ID" value="NEZ64661.1"/>
    <property type="molecule type" value="Genomic_DNA"/>
</dbReference>
<evidence type="ECO:0000313" key="5">
    <source>
        <dbReference type="Proteomes" id="UP000473574"/>
    </source>
</evidence>
<dbReference type="Gene3D" id="2.160.20.10">
    <property type="entry name" value="Single-stranded right-handed beta-helix, Pectin lyase-like"/>
    <property type="match status" value="1"/>
</dbReference>